<dbReference type="KEGG" id="gbr:Gbro_0865"/>
<dbReference type="GO" id="GO:0016413">
    <property type="term" value="F:O-acetyltransferase activity"/>
    <property type="evidence" value="ECO:0007669"/>
    <property type="project" value="TreeGrafter"/>
</dbReference>
<feature type="transmembrane region" description="Helical" evidence="8">
    <location>
        <begin position="259"/>
        <end position="277"/>
    </location>
</feature>
<dbReference type="GO" id="GO:0009246">
    <property type="term" value="P:enterobacterial common antigen biosynthetic process"/>
    <property type="evidence" value="ECO:0007669"/>
    <property type="project" value="TreeGrafter"/>
</dbReference>
<keyword evidence="5 8" id="KW-1133">Transmembrane helix</keyword>
<evidence type="ECO:0000256" key="4">
    <source>
        <dbReference type="ARBA" id="ARBA00022692"/>
    </source>
</evidence>
<evidence type="ECO:0000313" key="11">
    <source>
        <dbReference type="Proteomes" id="UP000001219"/>
    </source>
</evidence>
<feature type="transmembrane region" description="Helical" evidence="8">
    <location>
        <begin position="149"/>
        <end position="167"/>
    </location>
</feature>
<gene>
    <name evidence="10" type="ordered locus">Gbro_0865</name>
</gene>
<keyword evidence="11" id="KW-1185">Reference proteome</keyword>
<evidence type="ECO:0000256" key="1">
    <source>
        <dbReference type="ARBA" id="ARBA00004651"/>
    </source>
</evidence>
<feature type="transmembrane region" description="Helical" evidence="8">
    <location>
        <begin position="187"/>
        <end position="208"/>
    </location>
</feature>
<evidence type="ECO:0000256" key="8">
    <source>
        <dbReference type="SAM" id="Phobius"/>
    </source>
</evidence>
<evidence type="ECO:0000313" key="10">
    <source>
        <dbReference type="EMBL" id="ACY20178.1"/>
    </source>
</evidence>
<feature type="transmembrane region" description="Helical" evidence="8">
    <location>
        <begin position="322"/>
        <end position="345"/>
    </location>
</feature>
<accession>D0L3H9</accession>
<protein>
    <submittedName>
        <fullName evidence="10">Acyltransferase 3</fullName>
    </submittedName>
</protein>
<dbReference type="Pfam" id="PF01757">
    <property type="entry name" value="Acyl_transf_3"/>
    <property type="match status" value="1"/>
</dbReference>
<feature type="transmembrane region" description="Helical" evidence="8">
    <location>
        <begin position="64"/>
        <end position="82"/>
    </location>
</feature>
<keyword evidence="10" id="KW-0012">Acyltransferase</keyword>
<keyword evidence="4 8" id="KW-0812">Transmembrane</keyword>
<evidence type="ECO:0000256" key="3">
    <source>
        <dbReference type="ARBA" id="ARBA00022475"/>
    </source>
</evidence>
<evidence type="ECO:0000256" key="7">
    <source>
        <dbReference type="SAM" id="MobiDB-lite"/>
    </source>
</evidence>
<name>D0L3H9_GORB4</name>
<evidence type="ECO:0000256" key="5">
    <source>
        <dbReference type="ARBA" id="ARBA00022989"/>
    </source>
</evidence>
<feature type="transmembrane region" description="Helical" evidence="8">
    <location>
        <begin position="366"/>
        <end position="388"/>
    </location>
</feature>
<evidence type="ECO:0000256" key="6">
    <source>
        <dbReference type="ARBA" id="ARBA00023136"/>
    </source>
</evidence>
<feature type="transmembrane region" description="Helical" evidence="8">
    <location>
        <begin position="120"/>
        <end position="142"/>
    </location>
</feature>
<organism evidence="10 11">
    <name type="scientific">Gordonia bronchialis (strain ATCC 25592 / DSM 43247 / BCRC 13721 / JCM 3198 / KCTC 3076 / NBRC 16047 / NCTC 10667)</name>
    <name type="common">Rhodococcus bronchialis</name>
    <dbReference type="NCBI Taxonomy" id="526226"/>
    <lineage>
        <taxon>Bacteria</taxon>
        <taxon>Bacillati</taxon>
        <taxon>Actinomycetota</taxon>
        <taxon>Actinomycetes</taxon>
        <taxon>Mycobacteriales</taxon>
        <taxon>Gordoniaceae</taxon>
        <taxon>Gordonia</taxon>
    </lineage>
</organism>
<reference evidence="10 11" key="2">
    <citation type="journal article" date="2010" name="Stand. Genomic Sci.">
        <title>Complete genome sequence of Gordonia bronchialis type strain (3410).</title>
        <authorList>
            <person name="Ivanova N."/>
            <person name="Sikorski J."/>
            <person name="Jando M."/>
            <person name="Lapidus A."/>
            <person name="Nolan M."/>
            <person name="Lucas S."/>
            <person name="Del Rio T.G."/>
            <person name="Tice H."/>
            <person name="Copeland A."/>
            <person name="Cheng J.F."/>
            <person name="Chen F."/>
            <person name="Bruce D."/>
            <person name="Goodwin L."/>
            <person name="Pitluck S."/>
            <person name="Mavromatis K."/>
            <person name="Ovchinnikova G."/>
            <person name="Pati A."/>
            <person name="Chen A."/>
            <person name="Palaniappan K."/>
            <person name="Land M."/>
            <person name="Hauser L."/>
            <person name="Chang Y.J."/>
            <person name="Jeffries C.D."/>
            <person name="Chain P."/>
            <person name="Saunders E."/>
            <person name="Han C."/>
            <person name="Detter J.C."/>
            <person name="Brettin T."/>
            <person name="Rohde M."/>
            <person name="Goker M."/>
            <person name="Bristow J."/>
            <person name="Eisen J.A."/>
            <person name="Markowitz V."/>
            <person name="Hugenholtz P."/>
            <person name="Klenk H.P."/>
            <person name="Kyrpides N.C."/>
        </authorList>
    </citation>
    <scope>NUCLEOTIDE SEQUENCE [LARGE SCALE GENOMIC DNA]</scope>
    <source>
        <strain evidence="11">ATCC 25592 / DSM 43247 / BCRC 13721 / JCM 3198 / KCTC 3076 / NBRC 16047 / NCTC 10667</strain>
    </source>
</reference>
<comment type="similarity">
    <text evidence="2">Belongs to the acyltransferase 3 family.</text>
</comment>
<dbReference type="HOGENOM" id="CLU_047714_1_2_11"/>
<dbReference type="RefSeq" id="WP_012832758.1">
    <property type="nucleotide sequence ID" value="NC_013441.1"/>
</dbReference>
<dbReference type="PANTHER" id="PTHR40074:SF2">
    <property type="entry name" value="O-ACETYLTRANSFERASE WECH"/>
    <property type="match status" value="1"/>
</dbReference>
<dbReference type="GO" id="GO:0005886">
    <property type="term" value="C:plasma membrane"/>
    <property type="evidence" value="ECO:0007669"/>
    <property type="project" value="UniProtKB-SubCell"/>
</dbReference>
<evidence type="ECO:0000259" key="9">
    <source>
        <dbReference type="Pfam" id="PF01757"/>
    </source>
</evidence>
<dbReference type="eggNOG" id="COG1835">
    <property type="taxonomic scope" value="Bacteria"/>
</dbReference>
<keyword evidence="10" id="KW-0808">Transferase</keyword>
<dbReference type="STRING" id="526226.Gbro_0865"/>
<dbReference type="InterPro" id="IPR002656">
    <property type="entry name" value="Acyl_transf_3_dom"/>
</dbReference>
<sequence length="442" mass="49532">MTFASVILDHVILNIPHIVNMSTGAVGLMMRYTRYSFFALTGFVLTYQYRDRELKALTFWRRRYKLIGLPFVTWSLFYWVYGRYIAGGWTDLRALFDSAASIGLALKSICYDLITGNAWYHLYFLSVSMQIYLVFPGILWVLRRTWDYHRYLLVGSFAFHLGLIYLMTSPPVPFFDHGVQMTIARHLVATILPYQFFILAGCVAAMHYPAFQRFMVRWRLPVIVVSVAVIAATIIYFVHQVDLGITIERASNVFLVHNVFAYIAVILILYCLGTLWQDRRRPGSVADGFMRTAADRSFGIYLAHALALSALMPVITKHAGGAPWPLLLLSFVGTVVLTVFIVEVLRRSPISLITTGRNRIDWRTQNAGRSLLVGVFGIIVGAAIRILVEPLPGNLVMATGALLVVSALAVFWRRYRDGATPGPTTPEAGSTPSVTNSATVEG</sequence>
<keyword evidence="3" id="KW-1003">Cell membrane</keyword>
<dbReference type="EMBL" id="CP001802">
    <property type="protein sequence ID" value="ACY20178.1"/>
    <property type="molecule type" value="Genomic_DNA"/>
</dbReference>
<dbReference type="PANTHER" id="PTHR40074">
    <property type="entry name" value="O-ACETYLTRANSFERASE WECH"/>
    <property type="match status" value="1"/>
</dbReference>
<feature type="transmembrane region" description="Helical" evidence="8">
    <location>
        <begin position="298"/>
        <end position="316"/>
    </location>
</feature>
<feature type="transmembrane region" description="Helical" evidence="8">
    <location>
        <begin position="394"/>
        <end position="412"/>
    </location>
</feature>
<evidence type="ECO:0000256" key="2">
    <source>
        <dbReference type="ARBA" id="ARBA00007400"/>
    </source>
</evidence>
<dbReference type="AlphaFoldDB" id="D0L3H9"/>
<comment type="subcellular location">
    <subcellularLocation>
        <location evidence="1">Cell membrane</location>
        <topology evidence="1">Multi-pass membrane protein</topology>
    </subcellularLocation>
</comment>
<dbReference type="Proteomes" id="UP000001219">
    <property type="component" value="Chromosome"/>
</dbReference>
<proteinExistence type="inferred from homology"/>
<reference evidence="11" key="1">
    <citation type="submission" date="2009-10" db="EMBL/GenBank/DDBJ databases">
        <title>The complete chromosome of Gordonia bronchialis DSM 43247.</title>
        <authorList>
            <consortium name="US DOE Joint Genome Institute (JGI-PGF)"/>
            <person name="Lucas S."/>
            <person name="Copeland A."/>
            <person name="Lapidus A."/>
            <person name="Glavina del Rio T."/>
            <person name="Dalin E."/>
            <person name="Tice H."/>
            <person name="Bruce D."/>
            <person name="Goodwin L."/>
            <person name="Pitluck S."/>
            <person name="Kyrpides N."/>
            <person name="Mavromatis K."/>
            <person name="Ivanova N."/>
            <person name="Ovchinnikova G."/>
            <person name="Saunders E."/>
            <person name="Brettin T."/>
            <person name="Detter J.C."/>
            <person name="Han C."/>
            <person name="Larimer F."/>
            <person name="Land M."/>
            <person name="Hauser L."/>
            <person name="Markowitz V."/>
            <person name="Cheng J.-F."/>
            <person name="Hugenholtz P."/>
            <person name="Woyke T."/>
            <person name="Wu D."/>
            <person name="Jando M."/>
            <person name="Schneider S."/>
            <person name="Goeker M."/>
            <person name="Klenk H.-P."/>
            <person name="Eisen J.A."/>
        </authorList>
    </citation>
    <scope>NUCLEOTIDE SEQUENCE [LARGE SCALE GENOMIC DNA]</scope>
    <source>
        <strain evidence="11">ATCC 25592 / DSM 43247 / BCRC 13721 / JCM 3198 / KCTC 3076 / NBRC 16047 / NCTC 10667</strain>
    </source>
</reference>
<feature type="region of interest" description="Disordered" evidence="7">
    <location>
        <begin position="421"/>
        <end position="442"/>
    </location>
</feature>
<keyword evidence="6 8" id="KW-0472">Membrane</keyword>
<feature type="transmembrane region" description="Helical" evidence="8">
    <location>
        <begin position="220"/>
        <end position="239"/>
    </location>
</feature>
<feature type="transmembrane region" description="Helical" evidence="8">
    <location>
        <begin position="32"/>
        <end position="49"/>
    </location>
</feature>
<feature type="compositionally biased region" description="Polar residues" evidence="7">
    <location>
        <begin position="427"/>
        <end position="442"/>
    </location>
</feature>
<feature type="domain" description="Acyltransferase 3" evidence="9">
    <location>
        <begin position="5"/>
        <end position="342"/>
    </location>
</feature>